<sequence>MPHLKKIAESYPEEQVKILSMNAINPSKQAAAEAKRYKIEFPTLICRQTGVARDYKITKLPHLVIIDQEGIVQGSKLFLKTDKIKEILDTLLIEEEEAASSHE</sequence>
<dbReference type="Gene3D" id="3.40.30.10">
    <property type="entry name" value="Glutaredoxin"/>
    <property type="match status" value="1"/>
</dbReference>
<comment type="caution">
    <text evidence="2">The sequence shown here is derived from an EMBL/GenBank/DDBJ whole genome shotgun (WGS) entry which is preliminary data.</text>
</comment>
<feature type="domain" description="Alkyl hydroperoxide reductase subunit C/ Thiol specific antioxidant" evidence="1">
    <location>
        <begin position="1"/>
        <end position="73"/>
    </location>
</feature>
<dbReference type="CDD" id="cd02966">
    <property type="entry name" value="TlpA_like_family"/>
    <property type="match status" value="1"/>
</dbReference>
<reference evidence="2 3" key="1">
    <citation type="submission" date="2017-06" db="EMBL/GenBank/DDBJ databases">
        <title>Novel microbial phyla capable of carbon fixation and sulfur reduction in deep-sea sediments.</title>
        <authorList>
            <person name="Huang J."/>
            <person name="Baker B."/>
            <person name="Wang Y."/>
        </authorList>
    </citation>
    <scope>NUCLEOTIDE SEQUENCE [LARGE SCALE GENOMIC DNA]</scope>
    <source>
        <strain evidence="2">B3_LCP</strain>
    </source>
</reference>
<dbReference type="AlphaFoldDB" id="A0A532V0V3"/>
<dbReference type="GO" id="GO:0016491">
    <property type="term" value="F:oxidoreductase activity"/>
    <property type="evidence" value="ECO:0007669"/>
    <property type="project" value="InterPro"/>
</dbReference>
<dbReference type="EMBL" id="NJBN01000004">
    <property type="protein sequence ID" value="TKJ40762.1"/>
    <property type="molecule type" value="Genomic_DNA"/>
</dbReference>
<evidence type="ECO:0000313" key="3">
    <source>
        <dbReference type="Proteomes" id="UP000319619"/>
    </source>
</evidence>
<protein>
    <recommendedName>
        <fullName evidence="1">Alkyl hydroperoxide reductase subunit C/ Thiol specific antioxidant domain-containing protein</fullName>
    </recommendedName>
</protein>
<dbReference type="Pfam" id="PF00578">
    <property type="entry name" value="AhpC-TSA"/>
    <property type="match status" value="1"/>
</dbReference>
<name>A0A532V0V3_UNCL8</name>
<dbReference type="GO" id="GO:0016209">
    <property type="term" value="F:antioxidant activity"/>
    <property type="evidence" value="ECO:0007669"/>
    <property type="project" value="InterPro"/>
</dbReference>
<dbReference type="Proteomes" id="UP000319619">
    <property type="component" value="Unassembled WGS sequence"/>
</dbReference>
<evidence type="ECO:0000259" key="1">
    <source>
        <dbReference type="Pfam" id="PF00578"/>
    </source>
</evidence>
<accession>A0A532V0V3</accession>
<dbReference type="SUPFAM" id="SSF52833">
    <property type="entry name" value="Thioredoxin-like"/>
    <property type="match status" value="1"/>
</dbReference>
<organism evidence="2 3">
    <name type="scientific">candidate division LCP-89 bacterium B3_LCP</name>
    <dbReference type="NCBI Taxonomy" id="2012998"/>
    <lineage>
        <taxon>Bacteria</taxon>
        <taxon>Pseudomonadati</taxon>
        <taxon>Bacteria division LCP-89</taxon>
    </lineage>
</organism>
<evidence type="ECO:0000313" key="2">
    <source>
        <dbReference type="EMBL" id="TKJ40762.1"/>
    </source>
</evidence>
<proteinExistence type="predicted"/>
<dbReference type="InterPro" id="IPR000866">
    <property type="entry name" value="AhpC/TSA"/>
</dbReference>
<gene>
    <name evidence="2" type="ORF">CEE37_07295</name>
</gene>
<dbReference type="InterPro" id="IPR036249">
    <property type="entry name" value="Thioredoxin-like_sf"/>
</dbReference>